<gene>
    <name evidence="8" type="ORF">BOKJ2_LOCUS12130</name>
</gene>
<dbReference type="GO" id="GO:0006325">
    <property type="term" value="P:chromatin organization"/>
    <property type="evidence" value="ECO:0007669"/>
    <property type="project" value="UniProtKB-KW"/>
</dbReference>
<keyword evidence="4" id="KW-0804">Transcription</keyword>
<dbReference type="Pfam" id="PF05712">
    <property type="entry name" value="MRG"/>
    <property type="match status" value="1"/>
</dbReference>
<evidence type="ECO:0000256" key="3">
    <source>
        <dbReference type="ARBA" id="ARBA00023015"/>
    </source>
</evidence>
<dbReference type="PANTHER" id="PTHR10880">
    <property type="entry name" value="MORTALITY FACTOR 4-LIKE PROTEIN"/>
    <property type="match status" value="1"/>
</dbReference>
<dbReference type="InterPro" id="IPR038217">
    <property type="entry name" value="MRG_C_sf"/>
</dbReference>
<keyword evidence="2" id="KW-0156">Chromatin regulator</keyword>
<dbReference type="EMBL" id="CAJFDH010000005">
    <property type="protein sequence ID" value="CAD5226553.1"/>
    <property type="molecule type" value="Genomic_DNA"/>
</dbReference>
<comment type="subcellular location">
    <subcellularLocation>
        <location evidence="1">Nucleus</location>
    </subcellularLocation>
</comment>
<feature type="domain" description="MRG" evidence="7">
    <location>
        <begin position="99"/>
        <end position="265"/>
    </location>
</feature>
<dbReference type="PANTHER" id="PTHR10880:SF48">
    <property type="entry name" value="MORTALITY FACTOR 4 LIKE 2"/>
    <property type="match status" value="1"/>
</dbReference>
<feature type="compositionally biased region" description="Low complexity" evidence="6">
    <location>
        <begin position="48"/>
        <end position="57"/>
    </location>
</feature>
<sequence length="282" mass="32383">MSNTETRFLKFTEAAAAEARDAQINARTLKSKKKKTPKPSIHDIETATSSRSTTPSKESSKNRPDLTLQNQTSESRGEACSSDYWDSNEVETTFFEKPPKSIVKLLVQDARKVKQGFLIRKHISYSVDDIVKHYIEFMEKEHEDNTVFMIEYGQLQTLQHTTVEMQKQIAYFICDLFNCTLRQQLLYDKEKAVFQKYLFGKNSKMIPSSTFGITHLVRLLTKFTKLLAEIEIPTNSVSLAMACAQDFFVYVAKNVDVFYDATEDYIIAQDYGKLDLNNLKIS</sequence>
<evidence type="ECO:0000256" key="1">
    <source>
        <dbReference type="ARBA" id="ARBA00004123"/>
    </source>
</evidence>
<evidence type="ECO:0000313" key="8">
    <source>
        <dbReference type="EMBL" id="CAD5226553.1"/>
    </source>
</evidence>
<proteinExistence type="predicted"/>
<dbReference type="GO" id="GO:0005634">
    <property type="term" value="C:nucleus"/>
    <property type="evidence" value="ECO:0007669"/>
    <property type="project" value="UniProtKB-SubCell"/>
</dbReference>
<dbReference type="AlphaFoldDB" id="A0A811LEG3"/>
<accession>A0A811LEG3</accession>
<dbReference type="InterPro" id="IPR026541">
    <property type="entry name" value="MRG_dom"/>
</dbReference>
<dbReference type="Proteomes" id="UP000614601">
    <property type="component" value="Unassembled WGS sequence"/>
</dbReference>
<evidence type="ECO:0000259" key="7">
    <source>
        <dbReference type="Pfam" id="PF05712"/>
    </source>
</evidence>
<evidence type="ECO:0000313" key="9">
    <source>
        <dbReference type="Proteomes" id="UP000614601"/>
    </source>
</evidence>
<evidence type="ECO:0000256" key="6">
    <source>
        <dbReference type="SAM" id="MobiDB-lite"/>
    </source>
</evidence>
<protein>
    <recommendedName>
        <fullName evidence="7">MRG domain-containing protein</fullName>
    </recommendedName>
</protein>
<feature type="region of interest" description="Disordered" evidence="6">
    <location>
        <begin position="19"/>
        <end position="82"/>
    </location>
</feature>
<name>A0A811LEG3_9BILA</name>
<dbReference type="EMBL" id="CAJFCW020000005">
    <property type="protein sequence ID" value="CAG9122336.1"/>
    <property type="molecule type" value="Genomic_DNA"/>
</dbReference>
<reference evidence="8" key="1">
    <citation type="submission" date="2020-09" db="EMBL/GenBank/DDBJ databases">
        <authorList>
            <person name="Kikuchi T."/>
        </authorList>
    </citation>
    <scope>NUCLEOTIDE SEQUENCE</scope>
    <source>
        <strain evidence="8">SH1</strain>
    </source>
</reference>
<comment type="caution">
    <text evidence="8">The sequence shown here is derived from an EMBL/GenBank/DDBJ whole genome shotgun (WGS) entry which is preliminary data.</text>
</comment>
<keyword evidence="9" id="KW-1185">Reference proteome</keyword>
<evidence type="ECO:0000256" key="4">
    <source>
        <dbReference type="ARBA" id="ARBA00023163"/>
    </source>
</evidence>
<keyword evidence="3" id="KW-0805">Transcription regulation</keyword>
<evidence type="ECO:0000256" key="2">
    <source>
        <dbReference type="ARBA" id="ARBA00022853"/>
    </source>
</evidence>
<dbReference type="Proteomes" id="UP000783686">
    <property type="component" value="Unassembled WGS sequence"/>
</dbReference>
<dbReference type="InterPro" id="IPR008676">
    <property type="entry name" value="MRG"/>
</dbReference>
<dbReference type="GO" id="GO:0035267">
    <property type="term" value="C:NuA4 histone acetyltransferase complex"/>
    <property type="evidence" value="ECO:0007669"/>
    <property type="project" value="TreeGrafter"/>
</dbReference>
<keyword evidence="5" id="KW-0539">Nucleus</keyword>
<dbReference type="Gene3D" id="1.10.274.30">
    <property type="entry name" value="MRG domain"/>
    <property type="match status" value="1"/>
</dbReference>
<evidence type="ECO:0000256" key="5">
    <source>
        <dbReference type="ARBA" id="ARBA00023242"/>
    </source>
</evidence>
<dbReference type="OrthoDB" id="124855at2759"/>
<organism evidence="8 9">
    <name type="scientific">Bursaphelenchus okinawaensis</name>
    <dbReference type="NCBI Taxonomy" id="465554"/>
    <lineage>
        <taxon>Eukaryota</taxon>
        <taxon>Metazoa</taxon>
        <taxon>Ecdysozoa</taxon>
        <taxon>Nematoda</taxon>
        <taxon>Chromadorea</taxon>
        <taxon>Rhabditida</taxon>
        <taxon>Tylenchina</taxon>
        <taxon>Tylenchomorpha</taxon>
        <taxon>Aphelenchoidea</taxon>
        <taxon>Aphelenchoididae</taxon>
        <taxon>Bursaphelenchus</taxon>
    </lineage>
</organism>
<dbReference type="PROSITE" id="PS51640">
    <property type="entry name" value="MRG"/>
    <property type="match status" value="1"/>
</dbReference>
<dbReference type="GO" id="GO:0006355">
    <property type="term" value="P:regulation of DNA-templated transcription"/>
    <property type="evidence" value="ECO:0007669"/>
    <property type="project" value="InterPro"/>
</dbReference>